<dbReference type="SUPFAM" id="SSF55874">
    <property type="entry name" value="ATPase domain of HSP90 chaperone/DNA topoisomerase II/histidine kinase"/>
    <property type="match status" value="1"/>
</dbReference>
<evidence type="ECO:0000256" key="5">
    <source>
        <dbReference type="SAM" id="Phobius"/>
    </source>
</evidence>
<feature type="domain" description="Histidine kinase" evidence="6">
    <location>
        <begin position="385"/>
        <end position="619"/>
    </location>
</feature>
<dbReference type="Gene3D" id="3.30.565.10">
    <property type="entry name" value="Histidine kinase-like ATPase, C-terminal domain"/>
    <property type="match status" value="1"/>
</dbReference>
<keyword evidence="5" id="KW-1133">Transmembrane helix</keyword>
<feature type="transmembrane region" description="Helical" evidence="5">
    <location>
        <begin position="14"/>
        <end position="34"/>
    </location>
</feature>
<keyword evidence="5" id="KW-0472">Membrane</keyword>
<dbReference type="SMART" id="SM00091">
    <property type="entry name" value="PAS"/>
    <property type="match status" value="1"/>
</dbReference>
<evidence type="ECO:0000313" key="9">
    <source>
        <dbReference type="Proteomes" id="UP001501169"/>
    </source>
</evidence>
<dbReference type="SUPFAM" id="SSF47384">
    <property type="entry name" value="Homodimeric domain of signal transducing histidine kinase"/>
    <property type="match status" value="1"/>
</dbReference>
<evidence type="ECO:0000313" key="8">
    <source>
        <dbReference type="EMBL" id="GAA0544584.1"/>
    </source>
</evidence>
<dbReference type="SMART" id="SM00387">
    <property type="entry name" value="HATPase_c"/>
    <property type="match status" value="1"/>
</dbReference>
<gene>
    <name evidence="8" type="ORF">GCM10009098_10130</name>
</gene>
<dbReference type="InterPro" id="IPR005467">
    <property type="entry name" value="His_kinase_dom"/>
</dbReference>
<dbReference type="Proteomes" id="UP001501169">
    <property type="component" value="Unassembled WGS sequence"/>
</dbReference>
<feature type="domain" description="PAS" evidence="7">
    <location>
        <begin position="224"/>
        <end position="272"/>
    </location>
</feature>
<comment type="catalytic activity">
    <reaction evidence="1">
        <text>ATP + protein L-histidine = ADP + protein N-phospho-L-histidine.</text>
        <dbReference type="EC" id="2.7.13.3"/>
    </reaction>
</comment>
<feature type="transmembrane region" description="Helical" evidence="5">
    <location>
        <begin position="188"/>
        <end position="211"/>
    </location>
</feature>
<dbReference type="EC" id="2.7.13.3" evidence="2"/>
<keyword evidence="9" id="KW-1185">Reference proteome</keyword>
<dbReference type="PANTHER" id="PTHR43065:SF47">
    <property type="match status" value="1"/>
</dbReference>
<dbReference type="InterPro" id="IPR003661">
    <property type="entry name" value="HisK_dim/P_dom"/>
</dbReference>
<dbReference type="CDD" id="cd00130">
    <property type="entry name" value="PAS"/>
    <property type="match status" value="1"/>
</dbReference>
<evidence type="ECO:0000259" key="6">
    <source>
        <dbReference type="PROSITE" id="PS50109"/>
    </source>
</evidence>
<dbReference type="Gene3D" id="3.30.450.20">
    <property type="entry name" value="PAS domain"/>
    <property type="match status" value="1"/>
</dbReference>
<keyword evidence="5" id="KW-0812">Transmembrane</keyword>
<evidence type="ECO:0000259" key="7">
    <source>
        <dbReference type="PROSITE" id="PS50112"/>
    </source>
</evidence>
<accession>A0ABP3NKG6</accession>
<dbReference type="Gene3D" id="1.10.287.130">
    <property type="match status" value="1"/>
</dbReference>
<dbReference type="Pfam" id="PF13426">
    <property type="entry name" value="PAS_9"/>
    <property type="match status" value="1"/>
</dbReference>
<dbReference type="PANTHER" id="PTHR43065">
    <property type="entry name" value="SENSOR HISTIDINE KINASE"/>
    <property type="match status" value="1"/>
</dbReference>
<feature type="coiled-coil region" evidence="4">
    <location>
        <begin position="346"/>
        <end position="373"/>
    </location>
</feature>
<dbReference type="NCBIfam" id="TIGR00229">
    <property type="entry name" value="sensory_box"/>
    <property type="match status" value="1"/>
</dbReference>
<name>A0ABP3NKG6_9GAMM</name>
<protein>
    <recommendedName>
        <fullName evidence="2">histidine kinase</fullName>
        <ecNumber evidence="2">2.7.13.3</ecNumber>
    </recommendedName>
</protein>
<proteinExistence type="predicted"/>
<evidence type="ECO:0000256" key="3">
    <source>
        <dbReference type="ARBA" id="ARBA00022553"/>
    </source>
</evidence>
<dbReference type="RefSeq" id="WP_226766043.1">
    <property type="nucleotide sequence ID" value="NZ_BAAAEO010000002.1"/>
</dbReference>
<dbReference type="InterPro" id="IPR036890">
    <property type="entry name" value="HATPase_C_sf"/>
</dbReference>
<sequence length="633" mass="70283">MVVGLAYQRHAKTVLSIVFIIIVAGISLVSKSLIDMKQIESYWIAHVKKSNQITAELASIRHHLGYGGFIHNFKNLVLRQDVQRYQPRIERDILAVQDDLARLHKLLDDPTSIQALLQLQHTVTEYQSKYYLALRMLQQASSDSIDAQVKVDDEPALQALATLDNLIRKQTRALIDDARQRNEQARQFMLYGALLLLPLLFIAVGFIISLLKRIVLITDEVIATRQDLDNLLSTAPDPMLTIGSDGQIVRVNQQAASFFQQSCDALLGQPVMQWVPADLSCQQPASYSGYIQWLTAKQNKGERIISTTSVNDEQRSVEITLAKTATRNDTVTTLTLRDITEQLQMRAALIAAKELAEQNLQRQKAMQDELVQAEKMAALGKLVAGVAHEINTPVGIMLTAASHLQCESVTITQKLQREKLGAKQLSAYLQTTLESSDLICNCCNRAAELIQSFKQVAVDQAGAVRRQFDMASYLNEVVQSLKPSFKNRPVSININCPEGITLDSYPGTVAQVLTNLVLNSLRHAFSEEQTGRIGITISPLEQPANWLEWLYEDDGAGIPNEYHSKVFEPFFTTNRQQGGSGLGLHIVYSCVTQVLQGSIVMSSTPDQGTCFIIRIPLTVQDETSAQSSPGKLN</sequence>
<dbReference type="EMBL" id="BAAAEO010000002">
    <property type="protein sequence ID" value="GAA0544584.1"/>
    <property type="molecule type" value="Genomic_DNA"/>
</dbReference>
<dbReference type="InterPro" id="IPR000014">
    <property type="entry name" value="PAS"/>
</dbReference>
<dbReference type="SUPFAM" id="SSF55785">
    <property type="entry name" value="PYP-like sensor domain (PAS domain)"/>
    <property type="match status" value="1"/>
</dbReference>
<keyword evidence="3" id="KW-0597">Phosphoprotein</keyword>
<dbReference type="InterPro" id="IPR035965">
    <property type="entry name" value="PAS-like_dom_sf"/>
</dbReference>
<dbReference type="Pfam" id="PF02518">
    <property type="entry name" value="HATPase_c"/>
    <property type="match status" value="1"/>
</dbReference>
<comment type="caution">
    <text evidence="8">The sequence shown here is derived from an EMBL/GenBank/DDBJ whole genome shotgun (WGS) entry which is preliminary data.</text>
</comment>
<reference evidence="9" key="1">
    <citation type="journal article" date="2019" name="Int. J. Syst. Evol. Microbiol.">
        <title>The Global Catalogue of Microorganisms (GCM) 10K type strain sequencing project: providing services to taxonomists for standard genome sequencing and annotation.</title>
        <authorList>
            <consortium name="The Broad Institute Genomics Platform"/>
            <consortium name="The Broad Institute Genome Sequencing Center for Infectious Disease"/>
            <person name="Wu L."/>
            <person name="Ma J."/>
        </authorList>
    </citation>
    <scope>NUCLEOTIDE SEQUENCE [LARGE SCALE GENOMIC DNA]</scope>
    <source>
        <strain evidence="9">JCM 14331</strain>
    </source>
</reference>
<evidence type="ECO:0000256" key="4">
    <source>
        <dbReference type="SAM" id="Coils"/>
    </source>
</evidence>
<dbReference type="PRINTS" id="PR00344">
    <property type="entry name" value="BCTRLSENSOR"/>
</dbReference>
<evidence type="ECO:0000256" key="2">
    <source>
        <dbReference type="ARBA" id="ARBA00012438"/>
    </source>
</evidence>
<dbReference type="InterPro" id="IPR004358">
    <property type="entry name" value="Sig_transdc_His_kin-like_C"/>
</dbReference>
<dbReference type="InterPro" id="IPR003594">
    <property type="entry name" value="HATPase_dom"/>
</dbReference>
<dbReference type="PROSITE" id="PS50109">
    <property type="entry name" value="HIS_KIN"/>
    <property type="match status" value="1"/>
</dbReference>
<dbReference type="PROSITE" id="PS50112">
    <property type="entry name" value="PAS"/>
    <property type="match status" value="1"/>
</dbReference>
<dbReference type="CDD" id="cd00082">
    <property type="entry name" value="HisKA"/>
    <property type="match status" value="1"/>
</dbReference>
<dbReference type="InterPro" id="IPR036097">
    <property type="entry name" value="HisK_dim/P_sf"/>
</dbReference>
<evidence type="ECO:0000256" key="1">
    <source>
        <dbReference type="ARBA" id="ARBA00000085"/>
    </source>
</evidence>
<keyword evidence="4" id="KW-0175">Coiled coil</keyword>
<organism evidence="8 9">
    <name type="scientific">Rheinheimera aquimaris</name>
    <dbReference type="NCBI Taxonomy" id="412437"/>
    <lineage>
        <taxon>Bacteria</taxon>
        <taxon>Pseudomonadati</taxon>
        <taxon>Pseudomonadota</taxon>
        <taxon>Gammaproteobacteria</taxon>
        <taxon>Chromatiales</taxon>
        <taxon>Chromatiaceae</taxon>
        <taxon>Rheinheimera</taxon>
    </lineage>
</organism>